<dbReference type="InterPro" id="IPR050398">
    <property type="entry name" value="HssS/ArlS-like"/>
</dbReference>
<dbReference type="Gene3D" id="3.30.450.40">
    <property type="match status" value="1"/>
</dbReference>
<evidence type="ECO:0000256" key="9">
    <source>
        <dbReference type="SAM" id="Phobius"/>
    </source>
</evidence>
<dbReference type="EC" id="2.7.13.3" evidence="3"/>
<keyword evidence="12" id="KW-1185">Reference proteome</keyword>
<evidence type="ECO:0000256" key="4">
    <source>
        <dbReference type="ARBA" id="ARBA00022553"/>
    </source>
</evidence>
<dbReference type="PANTHER" id="PTHR45528:SF9">
    <property type="entry name" value="SENSOR HISTIDINE KINASE YBDK"/>
    <property type="match status" value="1"/>
</dbReference>
<accession>A0A1G6TAQ7</accession>
<evidence type="ECO:0000256" key="5">
    <source>
        <dbReference type="ARBA" id="ARBA00022679"/>
    </source>
</evidence>
<evidence type="ECO:0000256" key="2">
    <source>
        <dbReference type="ARBA" id="ARBA00004141"/>
    </source>
</evidence>
<keyword evidence="7 9" id="KW-0472">Membrane</keyword>
<keyword evidence="6" id="KW-0418">Kinase</keyword>
<reference evidence="11 12" key="1">
    <citation type="submission" date="2016-09" db="EMBL/GenBank/DDBJ databases">
        <authorList>
            <person name="Capua I."/>
            <person name="De Benedictis P."/>
            <person name="Joannis T."/>
            <person name="Lombin L.H."/>
            <person name="Cattoli G."/>
        </authorList>
    </citation>
    <scope>NUCLEOTIDE SEQUENCE [LARGE SCALE GENOMIC DNA]</scope>
    <source>
        <strain evidence="11 12">A7P-90m</strain>
    </source>
</reference>
<dbReference type="PANTHER" id="PTHR45528">
    <property type="entry name" value="SENSOR HISTIDINE KINASE CPXA"/>
    <property type="match status" value="1"/>
</dbReference>
<dbReference type="InterPro" id="IPR003660">
    <property type="entry name" value="HAMP_dom"/>
</dbReference>
<organism evidence="11 12">
    <name type="scientific">Williamwhitmania taraxaci</name>
    <dbReference type="NCBI Taxonomy" id="1640674"/>
    <lineage>
        <taxon>Bacteria</taxon>
        <taxon>Pseudomonadati</taxon>
        <taxon>Bacteroidota</taxon>
        <taxon>Bacteroidia</taxon>
        <taxon>Bacteroidales</taxon>
        <taxon>Williamwhitmaniaceae</taxon>
        <taxon>Williamwhitmania</taxon>
    </lineage>
</organism>
<keyword evidence="5" id="KW-0808">Transferase</keyword>
<evidence type="ECO:0000313" key="12">
    <source>
        <dbReference type="Proteomes" id="UP000199452"/>
    </source>
</evidence>
<comment type="subcellular location">
    <subcellularLocation>
        <location evidence="2">Membrane</location>
        <topology evidence="2">Multi-pass membrane protein</topology>
    </subcellularLocation>
</comment>
<feature type="coiled-coil region" evidence="8">
    <location>
        <begin position="500"/>
        <end position="548"/>
    </location>
</feature>
<dbReference type="PROSITE" id="PS50885">
    <property type="entry name" value="HAMP"/>
    <property type="match status" value="1"/>
</dbReference>
<proteinExistence type="predicted"/>
<dbReference type="GO" id="GO:0004673">
    <property type="term" value="F:protein histidine kinase activity"/>
    <property type="evidence" value="ECO:0007669"/>
    <property type="project" value="UniProtKB-EC"/>
</dbReference>
<dbReference type="STRING" id="1640674.SAMN05216323_11162"/>
<dbReference type="AlphaFoldDB" id="A0A1G6TAQ7"/>
<dbReference type="InterPro" id="IPR029016">
    <property type="entry name" value="GAF-like_dom_sf"/>
</dbReference>
<evidence type="ECO:0000313" key="11">
    <source>
        <dbReference type="EMBL" id="SDD25636.1"/>
    </source>
</evidence>
<dbReference type="EMBL" id="FMYP01000116">
    <property type="protein sequence ID" value="SDD25636.1"/>
    <property type="molecule type" value="Genomic_DNA"/>
</dbReference>
<dbReference type="Proteomes" id="UP000199452">
    <property type="component" value="Unassembled WGS sequence"/>
</dbReference>
<dbReference type="SUPFAM" id="SSF55781">
    <property type="entry name" value="GAF domain-like"/>
    <property type="match status" value="1"/>
</dbReference>
<dbReference type="Gene3D" id="6.10.340.10">
    <property type="match status" value="1"/>
</dbReference>
<dbReference type="OrthoDB" id="1120715at2"/>
<keyword evidence="9" id="KW-1133">Transmembrane helix</keyword>
<dbReference type="InterPro" id="IPR003018">
    <property type="entry name" value="GAF"/>
</dbReference>
<evidence type="ECO:0000256" key="7">
    <source>
        <dbReference type="ARBA" id="ARBA00023136"/>
    </source>
</evidence>
<feature type="transmembrane region" description="Helical" evidence="9">
    <location>
        <begin position="12"/>
        <end position="35"/>
    </location>
</feature>
<dbReference type="GO" id="GO:0016020">
    <property type="term" value="C:membrane"/>
    <property type="evidence" value="ECO:0007669"/>
    <property type="project" value="UniProtKB-SubCell"/>
</dbReference>
<evidence type="ECO:0000259" key="10">
    <source>
        <dbReference type="PROSITE" id="PS50885"/>
    </source>
</evidence>
<dbReference type="Pfam" id="PF13185">
    <property type="entry name" value="GAF_2"/>
    <property type="match status" value="1"/>
</dbReference>
<name>A0A1G6TAQ7_9BACT</name>
<keyword evidence="4" id="KW-0597">Phosphoprotein</keyword>
<evidence type="ECO:0000256" key="3">
    <source>
        <dbReference type="ARBA" id="ARBA00012438"/>
    </source>
</evidence>
<evidence type="ECO:0000256" key="6">
    <source>
        <dbReference type="ARBA" id="ARBA00022777"/>
    </source>
</evidence>
<keyword evidence="8" id="KW-0175">Coiled coil</keyword>
<feature type="transmembrane region" description="Helical" evidence="9">
    <location>
        <begin position="215"/>
        <end position="243"/>
    </location>
</feature>
<feature type="domain" description="HAMP" evidence="10">
    <location>
        <begin position="234"/>
        <end position="286"/>
    </location>
</feature>
<protein>
    <recommendedName>
        <fullName evidence="3">histidine kinase</fullName>
        <ecNumber evidence="3">2.7.13.3</ecNumber>
    </recommendedName>
</protein>
<dbReference type="RefSeq" id="WP_092440986.1">
    <property type="nucleotide sequence ID" value="NZ_FMYP01000116.1"/>
</dbReference>
<sequence length="551" mass="62583">MEVKRIYKISNKLLLSFLLITVLMLFVGIQSILFLKSIENKQKQITSSIVVSDAILEAKYFVRSDVHILYEMVSAVNNEDFAYWWGEHQFQAQFVNDQIKTIKTVFSESESMAGNYYKDSILNFINAFELDYGLKVKSKIEEVHNILNASQKTPTVDNQITISDPRIINLLKDVAKEGLLSIKGLDKAKSYTQKIVTEAEKSSVHTVAVSLRTTWILGIISIVIALIVAFIFSSRISSAVIIIRDKVEQLSKGRHPDEVDIKNRDELGSIAHSLNQLIGTLKRLSHFAAEVGNRNFKASYETLGDDDVLGNSLLEMRNKLQQAEIDTVTRRREEEQRVYVTQGIAGMGEVLHINHDSIDDVGYAIISFLVTYLKANQAIFFQSDYTDPENPALTLRATYAFDRRKYIKKTVAMGDGLAGVCFFERKSMFLTEVPDDYITITSGLGEALPRNIFIVPVIAEDRVEGVIEIASFHILDTYQIEMVEQMAKSIGITLNGMRINKQTKDLLAQAQRMEKEMKIQEDDMRSTILRLEDELVELRAREEDHRKKDVS</sequence>
<dbReference type="GO" id="GO:0007165">
    <property type="term" value="P:signal transduction"/>
    <property type="evidence" value="ECO:0007669"/>
    <property type="project" value="InterPro"/>
</dbReference>
<gene>
    <name evidence="11" type="ORF">SAMN05216323_11162</name>
</gene>
<evidence type="ECO:0000256" key="1">
    <source>
        <dbReference type="ARBA" id="ARBA00000085"/>
    </source>
</evidence>
<evidence type="ECO:0000256" key="8">
    <source>
        <dbReference type="SAM" id="Coils"/>
    </source>
</evidence>
<keyword evidence="9" id="KW-0812">Transmembrane</keyword>
<comment type="catalytic activity">
    <reaction evidence="1">
        <text>ATP + protein L-histidine = ADP + protein N-phospho-L-histidine.</text>
        <dbReference type="EC" id="2.7.13.3"/>
    </reaction>
</comment>